<accession>A0A9N9HZ40</accession>
<name>A0A9N9HZ40_9GLOM</name>
<evidence type="ECO:0000313" key="1">
    <source>
        <dbReference type="EMBL" id="CAG8713168.1"/>
    </source>
</evidence>
<keyword evidence="2" id="KW-1185">Reference proteome</keyword>
<evidence type="ECO:0000313" key="2">
    <source>
        <dbReference type="Proteomes" id="UP000789759"/>
    </source>
</evidence>
<organism evidence="1 2">
    <name type="scientific">Cetraspora pellucida</name>
    <dbReference type="NCBI Taxonomy" id="1433469"/>
    <lineage>
        <taxon>Eukaryota</taxon>
        <taxon>Fungi</taxon>
        <taxon>Fungi incertae sedis</taxon>
        <taxon>Mucoromycota</taxon>
        <taxon>Glomeromycotina</taxon>
        <taxon>Glomeromycetes</taxon>
        <taxon>Diversisporales</taxon>
        <taxon>Gigasporaceae</taxon>
        <taxon>Cetraspora</taxon>
    </lineage>
</organism>
<dbReference type="EMBL" id="CAJVQA010012046">
    <property type="protein sequence ID" value="CAG8713168.1"/>
    <property type="molecule type" value="Genomic_DNA"/>
</dbReference>
<sequence>MNSLQCIGFKKSSIKNLYKTLQREFQMVIKCVLYGKEAHKEKFYLYNKT</sequence>
<reference evidence="1" key="1">
    <citation type="submission" date="2021-06" db="EMBL/GenBank/DDBJ databases">
        <authorList>
            <person name="Kallberg Y."/>
            <person name="Tangrot J."/>
            <person name="Rosling A."/>
        </authorList>
    </citation>
    <scope>NUCLEOTIDE SEQUENCE</scope>
    <source>
        <strain evidence="1">FL966</strain>
    </source>
</reference>
<dbReference type="AlphaFoldDB" id="A0A9N9HZ40"/>
<dbReference type="Proteomes" id="UP000789759">
    <property type="component" value="Unassembled WGS sequence"/>
</dbReference>
<protein>
    <submittedName>
        <fullName evidence="1">6774_t:CDS:1</fullName>
    </submittedName>
</protein>
<proteinExistence type="predicted"/>
<comment type="caution">
    <text evidence="1">The sequence shown here is derived from an EMBL/GenBank/DDBJ whole genome shotgun (WGS) entry which is preliminary data.</text>
</comment>
<gene>
    <name evidence="1" type="ORF">CPELLU_LOCUS12444</name>
</gene>